<dbReference type="AlphaFoldDB" id="A0A366E3M7"/>
<evidence type="ECO:0000313" key="3">
    <source>
        <dbReference type="Proteomes" id="UP000252586"/>
    </source>
</evidence>
<gene>
    <name evidence="2" type="ORF">DFR74_101995</name>
</gene>
<reference evidence="2 3" key="1">
    <citation type="submission" date="2018-06" db="EMBL/GenBank/DDBJ databases">
        <title>Genomic Encyclopedia of Type Strains, Phase IV (KMG-IV): sequencing the most valuable type-strain genomes for metagenomic binning, comparative biology and taxonomic classification.</title>
        <authorList>
            <person name="Goeker M."/>
        </authorList>
    </citation>
    <scope>NUCLEOTIDE SEQUENCE [LARGE SCALE GENOMIC DNA]</scope>
    <source>
        <strain evidence="2 3">DSM 44599</strain>
    </source>
</reference>
<evidence type="ECO:0000256" key="1">
    <source>
        <dbReference type="SAM" id="MobiDB-lite"/>
    </source>
</evidence>
<dbReference type="Proteomes" id="UP000252586">
    <property type="component" value="Unassembled WGS sequence"/>
</dbReference>
<sequence length="73" mass="7601">MTTLLWVLAAWVLLSIPVAFVVARMFRKGAAPPERGVPASRAARSRRRWGGRASSAAVGQDGARAATGSGSAH</sequence>
<organism evidence="2 3">
    <name type="scientific">Nocardia puris</name>
    <dbReference type="NCBI Taxonomy" id="208602"/>
    <lineage>
        <taxon>Bacteria</taxon>
        <taxon>Bacillati</taxon>
        <taxon>Actinomycetota</taxon>
        <taxon>Actinomycetes</taxon>
        <taxon>Mycobacteriales</taxon>
        <taxon>Nocardiaceae</taxon>
        <taxon>Nocardia</taxon>
    </lineage>
</organism>
<evidence type="ECO:0000313" key="2">
    <source>
        <dbReference type="EMBL" id="RBO96976.1"/>
    </source>
</evidence>
<dbReference type="EMBL" id="QNRE01000001">
    <property type="protein sequence ID" value="RBO96976.1"/>
    <property type="molecule type" value="Genomic_DNA"/>
</dbReference>
<proteinExistence type="predicted"/>
<name>A0A366E3M7_9NOCA</name>
<keyword evidence="3" id="KW-1185">Reference proteome</keyword>
<feature type="region of interest" description="Disordered" evidence="1">
    <location>
        <begin position="31"/>
        <end position="73"/>
    </location>
</feature>
<comment type="caution">
    <text evidence="2">The sequence shown here is derived from an EMBL/GenBank/DDBJ whole genome shotgun (WGS) entry which is preliminary data.</text>
</comment>
<protein>
    <submittedName>
        <fullName evidence="2">Uncharacterized protein</fullName>
    </submittedName>
</protein>
<accession>A0A366E3M7</accession>
<dbReference type="STRING" id="1210090.GCA_001613185_03682"/>